<gene>
    <name evidence="2" type="ORF">M407DRAFT_23747</name>
</gene>
<dbReference type="EMBL" id="KN823015">
    <property type="protein sequence ID" value="KIO27059.1"/>
    <property type="molecule type" value="Genomic_DNA"/>
</dbReference>
<dbReference type="STRING" id="1051891.A0A0C3QKS0"/>
<dbReference type="SUPFAM" id="SSF53474">
    <property type="entry name" value="alpha/beta-Hydrolases"/>
    <property type="match status" value="1"/>
</dbReference>
<dbReference type="InterPro" id="IPR029058">
    <property type="entry name" value="AB_hydrolase_fold"/>
</dbReference>
<accession>A0A0C3QKS0</accession>
<dbReference type="Proteomes" id="UP000054248">
    <property type="component" value="Unassembled WGS sequence"/>
</dbReference>
<dbReference type="Pfam" id="PF00135">
    <property type="entry name" value="COesterase"/>
    <property type="match status" value="2"/>
</dbReference>
<dbReference type="InterPro" id="IPR050309">
    <property type="entry name" value="Type-B_Carboxylest/Lipase"/>
</dbReference>
<name>A0A0C3QKS0_9AGAM</name>
<feature type="domain" description="Carboxylesterase type B" evidence="1">
    <location>
        <begin position="5"/>
        <end position="150"/>
    </location>
</feature>
<evidence type="ECO:0000313" key="2">
    <source>
        <dbReference type="EMBL" id="KIO27059.1"/>
    </source>
</evidence>
<dbReference type="Gene3D" id="3.40.50.1820">
    <property type="entry name" value="alpha/beta hydrolase"/>
    <property type="match status" value="2"/>
</dbReference>
<dbReference type="InterPro" id="IPR002018">
    <property type="entry name" value="CarbesteraseB"/>
</dbReference>
<organism evidence="2 3">
    <name type="scientific">Tulasnella calospora MUT 4182</name>
    <dbReference type="NCBI Taxonomy" id="1051891"/>
    <lineage>
        <taxon>Eukaryota</taxon>
        <taxon>Fungi</taxon>
        <taxon>Dikarya</taxon>
        <taxon>Basidiomycota</taxon>
        <taxon>Agaricomycotina</taxon>
        <taxon>Agaricomycetes</taxon>
        <taxon>Cantharellales</taxon>
        <taxon>Tulasnellaceae</taxon>
        <taxon>Tulasnella</taxon>
    </lineage>
</organism>
<sequence>MQSPPIIDLGYAKYRGRRSSSRCTVYLGLPYAEPPLGHLRFRKPVSLNTQPVPNPQVIDATQYPIFAIQGATGSSDFGGAGSEDCLKVDLYVPADATPSSHYPVLVYIHGGGYRFGAPKNWPFNHWIDIQPRVVIVSVYYRLSVLGFLAHPDFIKRDDLADCNSAGGSSVEIQLTAFGGQNRDLFCGAIAQSVYRTPVFQLDQKQPVFDALLKELKCPLERLDNQLEWLRTVNAVDLVQASDAVFARHHEVLWDWKPVIDGELLPDYPAVLLQSGRFVDVPVIVGATTDETPSTDDMVWSEELPKHWPLLTAADINDVAEKYIAQALSIAKAAGDGLNRSATLVFGEAFSKAWIYRYNQPAGNSSAVEHSSDNWQMFQGTCTG</sequence>
<evidence type="ECO:0000313" key="3">
    <source>
        <dbReference type="Proteomes" id="UP000054248"/>
    </source>
</evidence>
<protein>
    <recommendedName>
        <fullName evidence="1">Carboxylesterase type B domain-containing protein</fullName>
    </recommendedName>
</protein>
<proteinExistence type="predicted"/>
<reference evidence="2 3" key="1">
    <citation type="submission" date="2014-04" db="EMBL/GenBank/DDBJ databases">
        <authorList>
            <consortium name="DOE Joint Genome Institute"/>
            <person name="Kuo A."/>
            <person name="Girlanda M."/>
            <person name="Perotto S."/>
            <person name="Kohler A."/>
            <person name="Nagy L.G."/>
            <person name="Floudas D."/>
            <person name="Copeland A."/>
            <person name="Barry K.W."/>
            <person name="Cichocki N."/>
            <person name="Veneault-Fourrey C."/>
            <person name="LaButti K."/>
            <person name="Lindquist E.A."/>
            <person name="Lipzen A."/>
            <person name="Lundell T."/>
            <person name="Morin E."/>
            <person name="Murat C."/>
            <person name="Sun H."/>
            <person name="Tunlid A."/>
            <person name="Henrissat B."/>
            <person name="Grigoriev I.V."/>
            <person name="Hibbett D.S."/>
            <person name="Martin F."/>
            <person name="Nordberg H.P."/>
            <person name="Cantor M.N."/>
            <person name="Hua S.X."/>
        </authorList>
    </citation>
    <scope>NUCLEOTIDE SEQUENCE [LARGE SCALE GENOMIC DNA]</scope>
    <source>
        <strain evidence="2 3">MUT 4182</strain>
    </source>
</reference>
<dbReference type="PANTHER" id="PTHR11559">
    <property type="entry name" value="CARBOXYLESTERASE"/>
    <property type="match status" value="1"/>
</dbReference>
<dbReference type="AlphaFoldDB" id="A0A0C3QKS0"/>
<evidence type="ECO:0000259" key="1">
    <source>
        <dbReference type="Pfam" id="PF00135"/>
    </source>
</evidence>
<keyword evidence="3" id="KW-1185">Reference proteome</keyword>
<dbReference type="HOGENOM" id="CLU_006586_10_7_1"/>
<reference evidence="3" key="2">
    <citation type="submission" date="2015-01" db="EMBL/GenBank/DDBJ databases">
        <title>Evolutionary Origins and Diversification of the Mycorrhizal Mutualists.</title>
        <authorList>
            <consortium name="DOE Joint Genome Institute"/>
            <consortium name="Mycorrhizal Genomics Consortium"/>
            <person name="Kohler A."/>
            <person name="Kuo A."/>
            <person name="Nagy L.G."/>
            <person name="Floudas D."/>
            <person name="Copeland A."/>
            <person name="Barry K.W."/>
            <person name="Cichocki N."/>
            <person name="Veneault-Fourrey C."/>
            <person name="LaButti K."/>
            <person name="Lindquist E.A."/>
            <person name="Lipzen A."/>
            <person name="Lundell T."/>
            <person name="Morin E."/>
            <person name="Murat C."/>
            <person name="Riley R."/>
            <person name="Ohm R."/>
            <person name="Sun H."/>
            <person name="Tunlid A."/>
            <person name="Henrissat B."/>
            <person name="Grigoriev I.V."/>
            <person name="Hibbett D.S."/>
            <person name="Martin F."/>
        </authorList>
    </citation>
    <scope>NUCLEOTIDE SEQUENCE [LARGE SCALE GENOMIC DNA]</scope>
    <source>
        <strain evidence="3">MUT 4182</strain>
    </source>
</reference>
<dbReference type="OrthoDB" id="408631at2759"/>
<feature type="domain" description="Carboxylesterase type B" evidence="1">
    <location>
        <begin position="163"/>
        <end position="302"/>
    </location>
</feature>